<dbReference type="Gene3D" id="2.40.10.10">
    <property type="entry name" value="Trypsin-like serine proteases"/>
    <property type="match status" value="2"/>
</dbReference>
<keyword evidence="3" id="KW-0720">Serine protease</keyword>
<reference evidence="7" key="1">
    <citation type="submission" date="2021-01" db="UniProtKB">
        <authorList>
            <consortium name="EnsemblMetazoa"/>
        </authorList>
    </citation>
    <scope>IDENTIFICATION</scope>
</reference>
<dbReference type="OrthoDB" id="6428296at2759"/>
<dbReference type="Proteomes" id="UP000594260">
    <property type="component" value="Unplaced"/>
</dbReference>
<dbReference type="PROSITE" id="PS50240">
    <property type="entry name" value="TRYPSIN_DOM"/>
    <property type="match status" value="1"/>
</dbReference>
<dbReference type="PANTHER" id="PTHR24252">
    <property type="entry name" value="ACROSIN-RELATED"/>
    <property type="match status" value="1"/>
</dbReference>
<dbReference type="InterPro" id="IPR001314">
    <property type="entry name" value="Peptidase_S1A"/>
</dbReference>
<dbReference type="FunFam" id="2.40.10.10:FF:000003">
    <property type="entry name" value="Transmembrane serine protease 3"/>
    <property type="match status" value="1"/>
</dbReference>
<dbReference type="AlphaFoldDB" id="A0A7M7KSH6"/>
<protein>
    <recommendedName>
        <fullName evidence="6">Peptidase S1 domain-containing protein</fullName>
    </recommendedName>
</protein>
<dbReference type="EnsemblMetazoa" id="XM_022815312">
    <property type="protein sequence ID" value="XP_022671047"/>
    <property type="gene ID" value="LOC111254444"/>
</dbReference>
<organism evidence="7 8">
    <name type="scientific">Varroa destructor</name>
    <name type="common">Honeybee mite</name>
    <dbReference type="NCBI Taxonomy" id="109461"/>
    <lineage>
        <taxon>Eukaryota</taxon>
        <taxon>Metazoa</taxon>
        <taxon>Ecdysozoa</taxon>
        <taxon>Arthropoda</taxon>
        <taxon>Chelicerata</taxon>
        <taxon>Arachnida</taxon>
        <taxon>Acari</taxon>
        <taxon>Parasitiformes</taxon>
        <taxon>Mesostigmata</taxon>
        <taxon>Gamasina</taxon>
        <taxon>Dermanyssoidea</taxon>
        <taxon>Varroidae</taxon>
        <taxon>Varroa</taxon>
    </lineage>
</organism>
<name>A0A7M7KSH6_VARDE</name>
<evidence type="ECO:0000256" key="3">
    <source>
        <dbReference type="ARBA" id="ARBA00022825"/>
    </source>
</evidence>
<evidence type="ECO:0000256" key="5">
    <source>
        <dbReference type="SAM" id="SignalP"/>
    </source>
</evidence>
<dbReference type="GO" id="GO:0006508">
    <property type="term" value="P:proteolysis"/>
    <property type="evidence" value="ECO:0007669"/>
    <property type="project" value="UniProtKB-KW"/>
</dbReference>
<dbReference type="GO" id="GO:0004252">
    <property type="term" value="F:serine-type endopeptidase activity"/>
    <property type="evidence" value="ECO:0007669"/>
    <property type="project" value="InterPro"/>
</dbReference>
<dbReference type="PANTHER" id="PTHR24252:SF7">
    <property type="entry name" value="HYALIN"/>
    <property type="match status" value="1"/>
</dbReference>
<evidence type="ECO:0000256" key="1">
    <source>
        <dbReference type="ARBA" id="ARBA00022670"/>
    </source>
</evidence>
<accession>A0A7M7KSH6</accession>
<dbReference type="PRINTS" id="PR00722">
    <property type="entry name" value="CHYMOTRYPSIN"/>
</dbReference>
<keyword evidence="8" id="KW-1185">Reference proteome</keyword>
<feature type="signal peptide" evidence="5">
    <location>
        <begin position="1"/>
        <end position="19"/>
    </location>
</feature>
<dbReference type="InterPro" id="IPR043504">
    <property type="entry name" value="Peptidase_S1_PA_chymotrypsin"/>
</dbReference>
<evidence type="ECO:0000313" key="7">
    <source>
        <dbReference type="EnsemblMetazoa" id="XP_022671047"/>
    </source>
</evidence>
<evidence type="ECO:0000259" key="6">
    <source>
        <dbReference type="PROSITE" id="PS50240"/>
    </source>
</evidence>
<dbReference type="CDD" id="cd00190">
    <property type="entry name" value="Tryp_SPc"/>
    <property type="match status" value="1"/>
</dbReference>
<dbReference type="InParanoid" id="A0A7M7KSH6"/>
<feature type="domain" description="Peptidase S1" evidence="6">
    <location>
        <begin position="33"/>
        <end position="261"/>
    </location>
</feature>
<keyword evidence="4" id="KW-1015">Disulfide bond</keyword>
<dbReference type="KEGG" id="vde:111254444"/>
<dbReference type="InterPro" id="IPR018114">
    <property type="entry name" value="TRYPSIN_HIS"/>
</dbReference>
<feature type="chain" id="PRO_5029605297" description="Peptidase S1 domain-containing protein" evidence="5">
    <location>
        <begin position="20"/>
        <end position="356"/>
    </location>
</feature>
<dbReference type="SUPFAM" id="SSF50494">
    <property type="entry name" value="Trypsin-like serine proteases"/>
    <property type="match status" value="1"/>
</dbReference>
<proteinExistence type="predicted"/>
<dbReference type="PROSITE" id="PS00134">
    <property type="entry name" value="TRYPSIN_HIS"/>
    <property type="match status" value="1"/>
</dbReference>
<evidence type="ECO:0000313" key="8">
    <source>
        <dbReference type="Proteomes" id="UP000594260"/>
    </source>
</evidence>
<keyword evidence="5" id="KW-0732">Signal</keyword>
<keyword evidence="2" id="KW-0378">Hydrolase</keyword>
<sequence length="356" mass="38143">MRPLLSLMVLAFCLGFVYSLVTCGRSLNRGGKIVGGEKAQLGEFPWQVVLQQHGGHICGGSILSENFVITAAHCVQDTPFVYTVGYGSLGKYDFLLKESSVKSVHIHPDWNPNLGLSNDIALLRLSQSVALNEKTAVPVCLPPPGYEPLGNLKISGWGRATENGSATVDLMFTSVPVIPNDQCASRYRGVYNATSMFCAMQPGGGKDSCQGDSGGPAVIKHGGISYLAGVVSWGEGCARIGAPGVYTRTTTFTPWIEDIVEGFGSTKDLEQIRSTLNDETLIRIKMASRVPEPYLTTTSITGLIWEQLPAINDPLSNIQEQVPESIFSMASHIGNAIGSISGSFENRTIVRGSVKN</sequence>
<dbReference type="GeneID" id="111254444"/>
<dbReference type="InterPro" id="IPR009003">
    <property type="entry name" value="Peptidase_S1_PA"/>
</dbReference>
<keyword evidence="1" id="KW-0645">Protease</keyword>
<evidence type="ECO:0000256" key="4">
    <source>
        <dbReference type="ARBA" id="ARBA00023157"/>
    </source>
</evidence>
<dbReference type="InterPro" id="IPR001254">
    <property type="entry name" value="Trypsin_dom"/>
</dbReference>
<evidence type="ECO:0000256" key="2">
    <source>
        <dbReference type="ARBA" id="ARBA00022801"/>
    </source>
</evidence>
<dbReference type="Pfam" id="PF00089">
    <property type="entry name" value="Trypsin"/>
    <property type="match status" value="1"/>
</dbReference>
<dbReference type="RefSeq" id="XP_022671047.1">
    <property type="nucleotide sequence ID" value="XM_022815312.1"/>
</dbReference>
<dbReference type="SMART" id="SM00020">
    <property type="entry name" value="Tryp_SPc"/>
    <property type="match status" value="1"/>
</dbReference>